<keyword evidence="2" id="KW-0238">DNA-binding</keyword>
<dbReference type="AlphaFoldDB" id="F2K247"/>
<dbReference type="SMART" id="SM01252">
    <property type="entry name" value="KilA-N"/>
    <property type="match status" value="1"/>
</dbReference>
<dbReference type="GO" id="GO:0003677">
    <property type="term" value="F:DNA binding"/>
    <property type="evidence" value="ECO:0007669"/>
    <property type="project" value="UniProtKB-KW"/>
</dbReference>
<dbReference type="Proteomes" id="UP000001062">
    <property type="component" value="Chromosome"/>
</dbReference>
<dbReference type="OrthoDB" id="5298460at2"/>
<dbReference type="RefSeq" id="WP_013661030.1">
    <property type="nucleotide sequence ID" value="NC_015276.1"/>
</dbReference>
<gene>
    <name evidence="2" type="ordered locus">Marme_1870</name>
</gene>
<dbReference type="eggNOG" id="COG3646">
    <property type="taxonomic scope" value="Bacteria"/>
</dbReference>
<accession>F2K247</accession>
<name>F2K247_MARM1</name>
<dbReference type="HOGENOM" id="CLU_1426472_0_0_6"/>
<dbReference type="PATRIC" id="fig|717774.3.peg.1926"/>
<dbReference type="EMBL" id="CP002583">
    <property type="protein sequence ID" value="ADZ91125.1"/>
    <property type="molecule type" value="Genomic_DNA"/>
</dbReference>
<dbReference type="Pfam" id="PF04383">
    <property type="entry name" value="KilA-N"/>
    <property type="match status" value="1"/>
</dbReference>
<feature type="domain" description="KilA-N" evidence="1">
    <location>
        <begin position="1"/>
        <end position="101"/>
    </location>
</feature>
<dbReference type="InterPro" id="IPR018004">
    <property type="entry name" value="KilA/APSES_HTH"/>
</dbReference>
<keyword evidence="3" id="KW-1185">Reference proteome</keyword>
<evidence type="ECO:0000313" key="2">
    <source>
        <dbReference type="EMBL" id="ADZ91125.1"/>
    </source>
</evidence>
<protein>
    <submittedName>
        <fullName evidence="2">KilA, /APSES-type HTH DNA-binding domain</fullName>
    </submittedName>
</protein>
<reference evidence="2 3" key="1">
    <citation type="journal article" date="2012" name="Stand. Genomic Sci.">
        <title>Complete genome sequence of the melanogenic marine bacterium Marinomonas mediterranea type strain (MMB-1(T)).</title>
        <authorList>
            <person name="Lucas-Elio P."/>
            <person name="Goodwin L."/>
            <person name="Woyke T."/>
            <person name="Pitluck S."/>
            <person name="Nolan M."/>
            <person name="Kyrpides N.C."/>
            <person name="Detter J.C."/>
            <person name="Copeland A."/>
            <person name="Teshima H."/>
            <person name="Bruce D."/>
            <person name="Detter C."/>
            <person name="Tapia R."/>
            <person name="Han S."/>
            <person name="Land M.L."/>
            <person name="Ivanova N."/>
            <person name="Mikhailova N."/>
            <person name="Johnston A.W."/>
            <person name="Sanchez-Amat A."/>
        </authorList>
    </citation>
    <scope>NUCLEOTIDE SEQUENCE [LARGE SCALE GENOMIC DNA]</scope>
    <source>
        <strain evidence="3">ATCC 700492 / JCM 21426 / NBRC 103028 / MMB-1</strain>
    </source>
</reference>
<evidence type="ECO:0000313" key="3">
    <source>
        <dbReference type="Proteomes" id="UP000001062"/>
    </source>
</evidence>
<organism evidence="2 3">
    <name type="scientific">Marinomonas mediterranea (strain ATCC 700492 / JCM 21426 / NBRC 103028 / MMB-1)</name>
    <dbReference type="NCBI Taxonomy" id="717774"/>
    <lineage>
        <taxon>Bacteria</taxon>
        <taxon>Pseudomonadati</taxon>
        <taxon>Pseudomonadota</taxon>
        <taxon>Gammaproteobacteria</taxon>
        <taxon>Oceanospirillales</taxon>
        <taxon>Oceanospirillaceae</taxon>
        <taxon>Marinomonas</taxon>
    </lineage>
</organism>
<dbReference type="PROSITE" id="PS51301">
    <property type="entry name" value="KILA_N"/>
    <property type="match status" value="1"/>
</dbReference>
<dbReference type="KEGG" id="mme:Marme_1870"/>
<proteinExistence type="predicted"/>
<sequence length="188" mass="21387">MANLTILSKDIRQKDGLYSLNDLHKASGSDKRHQPANFLRLETTQELIGEIDNSSDLRSLTFEKTQGRNGGTWVCKELVYAYAMWISPSFHLKVIRAFDSAQSSLPKQLPIEHASIPDESLKFQLINNIAQSMRFQQDTVVVPAIELVNMIQAVRMYQMQIAQLKTPDWVNETIETLKQSTGRTFADM</sequence>
<dbReference type="InterPro" id="IPR017880">
    <property type="entry name" value="KilA_N"/>
</dbReference>
<evidence type="ECO:0000259" key="1">
    <source>
        <dbReference type="PROSITE" id="PS51301"/>
    </source>
</evidence>